<protein>
    <submittedName>
        <fullName evidence="3">Uncharacterized protein</fullName>
    </submittedName>
</protein>
<name>A0A918EY71_9ACTN</name>
<feature type="transmembrane region" description="Helical" evidence="2">
    <location>
        <begin position="30"/>
        <end position="48"/>
    </location>
</feature>
<keyword evidence="4" id="KW-1185">Reference proteome</keyword>
<evidence type="ECO:0000256" key="1">
    <source>
        <dbReference type="SAM" id="MobiDB-lite"/>
    </source>
</evidence>
<keyword evidence="2" id="KW-1133">Transmembrane helix</keyword>
<feature type="region of interest" description="Disordered" evidence="1">
    <location>
        <begin position="50"/>
        <end position="74"/>
    </location>
</feature>
<evidence type="ECO:0000256" key="2">
    <source>
        <dbReference type="SAM" id="Phobius"/>
    </source>
</evidence>
<dbReference type="Proteomes" id="UP000620156">
    <property type="component" value="Unassembled WGS sequence"/>
</dbReference>
<organism evidence="3 4">
    <name type="scientific">Streptomyces ruber</name>
    <dbReference type="NCBI Taxonomy" id="83378"/>
    <lineage>
        <taxon>Bacteria</taxon>
        <taxon>Bacillati</taxon>
        <taxon>Actinomycetota</taxon>
        <taxon>Actinomycetes</taxon>
        <taxon>Kitasatosporales</taxon>
        <taxon>Streptomycetaceae</taxon>
        <taxon>Streptomyces</taxon>
    </lineage>
</organism>
<accession>A0A918EY71</accession>
<keyword evidence="2" id="KW-0472">Membrane</keyword>
<gene>
    <name evidence="3" type="ORF">GCM10010145_68870</name>
</gene>
<proteinExistence type="predicted"/>
<sequence length="74" mass="7815">MAQQRKGYYRAAHYVRPSSVSRSRWKKPSTGVLVVAGVLAIAAWNTLFGSDSGDAEESPQPRPAGSSAPATPGQ</sequence>
<evidence type="ECO:0000313" key="4">
    <source>
        <dbReference type="Proteomes" id="UP000620156"/>
    </source>
</evidence>
<comment type="caution">
    <text evidence="3">The sequence shown here is derived from an EMBL/GenBank/DDBJ whole genome shotgun (WGS) entry which is preliminary data.</text>
</comment>
<keyword evidence="2" id="KW-0812">Transmembrane</keyword>
<reference evidence="3" key="2">
    <citation type="submission" date="2020-09" db="EMBL/GenBank/DDBJ databases">
        <authorList>
            <person name="Sun Q."/>
            <person name="Ohkuma M."/>
        </authorList>
    </citation>
    <scope>NUCLEOTIDE SEQUENCE</scope>
    <source>
        <strain evidence="3">JCM 3131</strain>
    </source>
</reference>
<reference evidence="3" key="1">
    <citation type="journal article" date="2014" name="Int. J. Syst. Evol. Microbiol.">
        <title>Complete genome sequence of Corynebacterium casei LMG S-19264T (=DSM 44701T), isolated from a smear-ripened cheese.</title>
        <authorList>
            <consortium name="US DOE Joint Genome Institute (JGI-PGF)"/>
            <person name="Walter F."/>
            <person name="Albersmeier A."/>
            <person name="Kalinowski J."/>
            <person name="Ruckert C."/>
        </authorList>
    </citation>
    <scope>NUCLEOTIDE SEQUENCE</scope>
    <source>
        <strain evidence="3">JCM 3131</strain>
    </source>
</reference>
<evidence type="ECO:0000313" key="3">
    <source>
        <dbReference type="EMBL" id="GGQ89552.1"/>
    </source>
</evidence>
<dbReference type="AlphaFoldDB" id="A0A918EY71"/>
<dbReference type="EMBL" id="BMQK01000032">
    <property type="protein sequence ID" value="GGQ89552.1"/>
    <property type="molecule type" value="Genomic_DNA"/>
</dbReference>